<accession>A0ABV1A3W4</accession>
<keyword evidence="2" id="KW-1185">Reference proteome</keyword>
<sequence length="106" mass="11918">QAGSFLLPPSPGPRPKLTLSALQRKYLHTELTSVTSKLTQTAPEKSSENLDPESLFPRRPDCTYLLEIHPFTFPIICCTIKHHFTDSVLLCVLLYVGQSYSENNDI</sequence>
<evidence type="ECO:0000313" key="1">
    <source>
        <dbReference type="EMBL" id="MEQ2312138.1"/>
    </source>
</evidence>
<dbReference type="EMBL" id="JAHRIP010078220">
    <property type="protein sequence ID" value="MEQ2312138.1"/>
    <property type="molecule type" value="Genomic_DNA"/>
</dbReference>
<proteinExistence type="predicted"/>
<organism evidence="1 2">
    <name type="scientific">Ameca splendens</name>
    <dbReference type="NCBI Taxonomy" id="208324"/>
    <lineage>
        <taxon>Eukaryota</taxon>
        <taxon>Metazoa</taxon>
        <taxon>Chordata</taxon>
        <taxon>Craniata</taxon>
        <taxon>Vertebrata</taxon>
        <taxon>Euteleostomi</taxon>
        <taxon>Actinopterygii</taxon>
        <taxon>Neopterygii</taxon>
        <taxon>Teleostei</taxon>
        <taxon>Neoteleostei</taxon>
        <taxon>Acanthomorphata</taxon>
        <taxon>Ovalentaria</taxon>
        <taxon>Atherinomorphae</taxon>
        <taxon>Cyprinodontiformes</taxon>
        <taxon>Goodeidae</taxon>
        <taxon>Ameca</taxon>
    </lineage>
</organism>
<comment type="caution">
    <text evidence="1">The sequence shown here is derived from an EMBL/GenBank/DDBJ whole genome shotgun (WGS) entry which is preliminary data.</text>
</comment>
<name>A0ABV1A3W4_9TELE</name>
<reference evidence="1 2" key="1">
    <citation type="submission" date="2021-06" db="EMBL/GenBank/DDBJ databases">
        <authorList>
            <person name="Palmer J.M."/>
        </authorList>
    </citation>
    <scope>NUCLEOTIDE SEQUENCE [LARGE SCALE GENOMIC DNA]</scope>
    <source>
        <strain evidence="1 2">AS_MEX2019</strain>
        <tissue evidence="1">Muscle</tissue>
    </source>
</reference>
<dbReference type="Proteomes" id="UP001469553">
    <property type="component" value="Unassembled WGS sequence"/>
</dbReference>
<gene>
    <name evidence="1" type="ORF">AMECASPLE_027808</name>
</gene>
<protein>
    <submittedName>
        <fullName evidence="1">Uncharacterized protein</fullName>
    </submittedName>
</protein>
<evidence type="ECO:0000313" key="2">
    <source>
        <dbReference type="Proteomes" id="UP001469553"/>
    </source>
</evidence>
<feature type="non-terminal residue" evidence="1">
    <location>
        <position position="1"/>
    </location>
</feature>